<reference evidence="1 2" key="1">
    <citation type="submission" date="2019-01" db="EMBL/GenBank/DDBJ databases">
        <title>Draft genome sequences of three monokaryotic isolates of the white-rot basidiomycete fungus Dichomitus squalens.</title>
        <authorList>
            <consortium name="DOE Joint Genome Institute"/>
            <person name="Lopez S.C."/>
            <person name="Andreopoulos B."/>
            <person name="Pangilinan J."/>
            <person name="Lipzen A."/>
            <person name="Riley R."/>
            <person name="Ahrendt S."/>
            <person name="Ng V."/>
            <person name="Barry K."/>
            <person name="Daum C."/>
            <person name="Grigoriev I.V."/>
            <person name="Hilden K.S."/>
            <person name="Makela M.R."/>
            <person name="de Vries R.P."/>
        </authorList>
    </citation>
    <scope>NUCLEOTIDE SEQUENCE [LARGE SCALE GENOMIC DNA]</scope>
    <source>
        <strain evidence="1 2">CBS 464.89</strain>
    </source>
</reference>
<protein>
    <submittedName>
        <fullName evidence="1">Uncharacterized protein</fullName>
    </submittedName>
</protein>
<name>A0A4Q9Q124_9APHY</name>
<dbReference type="AlphaFoldDB" id="A0A4Q9Q124"/>
<organism evidence="1 2">
    <name type="scientific">Dichomitus squalens</name>
    <dbReference type="NCBI Taxonomy" id="114155"/>
    <lineage>
        <taxon>Eukaryota</taxon>
        <taxon>Fungi</taxon>
        <taxon>Dikarya</taxon>
        <taxon>Basidiomycota</taxon>
        <taxon>Agaricomycotina</taxon>
        <taxon>Agaricomycetes</taxon>
        <taxon>Polyporales</taxon>
        <taxon>Polyporaceae</taxon>
        <taxon>Dichomitus</taxon>
    </lineage>
</organism>
<keyword evidence="2" id="KW-1185">Reference proteome</keyword>
<evidence type="ECO:0000313" key="2">
    <source>
        <dbReference type="Proteomes" id="UP000292082"/>
    </source>
</evidence>
<dbReference type="Proteomes" id="UP000292082">
    <property type="component" value="Unassembled WGS sequence"/>
</dbReference>
<proteinExistence type="predicted"/>
<accession>A0A4Q9Q124</accession>
<gene>
    <name evidence="1" type="ORF">BD310DRAFT_265731</name>
</gene>
<dbReference type="EMBL" id="ML145102">
    <property type="protein sequence ID" value="TBU60759.1"/>
    <property type="molecule type" value="Genomic_DNA"/>
</dbReference>
<sequence>MNNLPRAGARKEVRWADLVGSVANSPTEVGAATSIEEAPTDHTAATTTDIARYVHTRVVYEEIEVNSSESTPTSEPVPSAPLMRTVELPPLLAPQTSSVHALHQVLTSAQYAWDVRTLRMPNINDTVLEEPAFLFTQEVKSFAISLHPQPFTTAYDDTVVVIAEYEGEPISVRQVFAQMLAALYKPLEEHDLPSVDALRPHAEWAATVRAKHTSRRDVLRNVDLYPAERHRPGLWFHGINVEEDTHGHPRYEAVFCPYSPITERQA</sequence>
<evidence type="ECO:0000313" key="1">
    <source>
        <dbReference type="EMBL" id="TBU60759.1"/>
    </source>
</evidence>